<feature type="domain" description="Chitin-binding type-2" evidence="6">
    <location>
        <begin position="73"/>
        <end position="127"/>
    </location>
</feature>
<dbReference type="AlphaFoldDB" id="A0AAV4YD24"/>
<dbReference type="InterPro" id="IPR002223">
    <property type="entry name" value="Kunitz_BPTI"/>
</dbReference>
<accession>A0AAV4YD24</accession>
<dbReference type="SMART" id="SM00131">
    <property type="entry name" value="KU"/>
    <property type="match status" value="1"/>
</dbReference>
<dbReference type="SUPFAM" id="SSF57625">
    <property type="entry name" value="Invertebrate chitin-binding proteins"/>
    <property type="match status" value="1"/>
</dbReference>
<name>A0AAV4YD24_CAEEX</name>
<dbReference type="CDD" id="cd00109">
    <property type="entry name" value="Kunitz-type"/>
    <property type="match status" value="1"/>
</dbReference>
<keyword evidence="8" id="KW-1185">Reference proteome</keyword>
<sequence>MNYDICFPGRDRICSLMKIVGPCRGRSERYFFNIRSGKCEKFMYSGCMGNENNFGTLEECEQRCKKPRPPEPDWKCLIDGYYTNPDNCSTYIACSNRKEYIMPCPKGLHFDHQRQRCERPCDAYCDKSLCNVYLKL</sequence>
<evidence type="ECO:0000256" key="4">
    <source>
        <dbReference type="ARBA" id="ARBA00023157"/>
    </source>
</evidence>
<dbReference type="PANTHER" id="PTHR10083">
    <property type="entry name" value="KUNITZ-TYPE PROTEASE INHIBITOR-RELATED"/>
    <property type="match status" value="1"/>
</dbReference>
<keyword evidence="3" id="KW-0722">Serine protease inhibitor</keyword>
<evidence type="ECO:0000256" key="2">
    <source>
        <dbReference type="ARBA" id="ARBA00022729"/>
    </source>
</evidence>
<dbReference type="InterPro" id="IPR036880">
    <property type="entry name" value="Kunitz_BPTI_sf"/>
</dbReference>
<dbReference type="SMART" id="SM00494">
    <property type="entry name" value="ChtBD2"/>
    <property type="match status" value="1"/>
</dbReference>
<dbReference type="GO" id="GO:0008061">
    <property type="term" value="F:chitin binding"/>
    <property type="evidence" value="ECO:0007669"/>
    <property type="project" value="InterPro"/>
</dbReference>
<gene>
    <name evidence="7" type="primary">TFPI</name>
    <name evidence="7" type="ORF">CEXT_267191</name>
</gene>
<dbReference type="SUPFAM" id="SSF57362">
    <property type="entry name" value="BPTI-like"/>
    <property type="match status" value="1"/>
</dbReference>
<comment type="caution">
    <text evidence="7">The sequence shown here is derived from an EMBL/GenBank/DDBJ whole genome shotgun (WGS) entry which is preliminary data.</text>
</comment>
<keyword evidence="1" id="KW-0646">Protease inhibitor</keyword>
<dbReference type="InterPro" id="IPR036508">
    <property type="entry name" value="Chitin-bd_dom_sf"/>
</dbReference>
<dbReference type="InterPro" id="IPR002557">
    <property type="entry name" value="Chitin-bd_dom"/>
</dbReference>
<keyword evidence="4" id="KW-1015">Disulfide bond</keyword>
<evidence type="ECO:0000256" key="3">
    <source>
        <dbReference type="ARBA" id="ARBA00022900"/>
    </source>
</evidence>
<dbReference type="PROSITE" id="PS50940">
    <property type="entry name" value="CHIT_BIND_II"/>
    <property type="match status" value="1"/>
</dbReference>
<protein>
    <submittedName>
        <fullName evidence="7">Tissue factor pathway inhibitor</fullName>
    </submittedName>
</protein>
<evidence type="ECO:0000259" key="5">
    <source>
        <dbReference type="PROSITE" id="PS50279"/>
    </source>
</evidence>
<dbReference type="Pfam" id="PF01607">
    <property type="entry name" value="CBM_14"/>
    <property type="match status" value="1"/>
</dbReference>
<reference evidence="7 8" key="1">
    <citation type="submission" date="2021-06" db="EMBL/GenBank/DDBJ databases">
        <title>Caerostris extrusa draft genome.</title>
        <authorList>
            <person name="Kono N."/>
            <person name="Arakawa K."/>
        </authorList>
    </citation>
    <scope>NUCLEOTIDE SEQUENCE [LARGE SCALE GENOMIC DNA]</scope>
</reference>
<keyword evidence="2" id="KW-0732">Signal</keyword>
<dbReference type="PANTHER" id="PTHR10083:SF374">
    <property type="entry name" value="BPTI_KUNITZ INHIBITOR DOMAIN-CONTAINING PROTEIN"/>
    <property type="match status" value="1"/>
</dbReference>
<dbReference type="PRINTS" id="PR00759">
    <property type="entry name" value="BASICPTASE"/>
</dbReference>
<dbReference type="InterPro" id="IPR020901">
    <property type="entry name" value="Prtase_inh_Kunz-CS"/>
</dbReference>
<feature type="domain" description="BPTI/Kunitz inhibitor" evidence="5">
    <location>
        <begin position="14"/>
        <end position="64"/>
    </location>
</feature>
<dbReference type="Pfam" id="PF00014">
    <property type="entry name" value="Kunitz_BPTI"/>
    <property type="match status" value="1"/>
</dbReference>
<dbReference type="GO" id="GO:0005615">
    <property type="term" value="C:extracellular space"/>
    <property type="evidence" value="ECO:0007669"/>
    <property type="project" value="TreeGrafter"/>
</dbReference>
<evidence type="ECO:0000259" key="6">
    <source>
        <dbReference type="PROSITE" id="PS50940"/>
    </source>
</evidence>
<evidence type="ECO:0000313" key="7">
    <source>
        <dbReference type="EMBL" id="GIZ05371.1"/>
    </source>
</evidence>
<dbReference type="PROSITE" id="PS50279">
    <property type="entry name" value="BPTI_KUNITZ_2"/>
    <property type="match status" value="1"/>
</dbReference>
<dbReference type="FunFam" id="4.10.410.10:FF:000004">
    <property type="entry name" value="Tissue factor pathway inhibitor"/>
    <property type="match status" value="1"/>
</dbReference>
<dbReference type="InterPro" id="IPR050098">
    <property type="entry name" value="TFPI/VKTCI-like"/>
</dbReference>
<evidence type="ECO:0000256" key="1">
    <source>
        <dbReference type="ARBA" id="ARBA00022690"/>
    </source>
</evidence>
<proteinExistence type="predicted"/>
<evidence type="ECO:0000313" key="8">
    <source>
        <dbReference type="Proteomes" id="UP001054945"/>
    </source>
</evidence>
<dbReference type="Gene3D" id="2.170.140.10">
    <property type="entry name" value="Chitin binding domain"/>
    <property type="match status" value="1"/>
</dbReference>
<dbReference type="GO" id="GO:0004867">
    <property type="term" value="F:serine-type endopeptidase inhibitor activity"/>
    <property type="evidence" value="ECO:0007669"/>
    <property type="project" value="UniProtKB-KW"/>
</dbReference>
<dbReference type="Gene3D" id="4.10.410.10">
    <property type="entry name" value="Pancreatic trypsin inhibitor Kunitz domain"/>
    <property type="match status" value="1"/>
</dbReference>
<dbReference type="EMBL" id="BPLR01019302">
    <property type="protein sequence ID" value="GIZ05371.1"/>
    <property type="molecule type" value="Genomic_DNA"/>
</dbReference>
<dbReference type="PROSITE" id="PS00280">
    <property type="entry name" value="BPTI_KUNITZ_1"/>
    <property type="match status" value="1"/>
</dbReference>
<organism evidence="7 8">
    <name type="scientific">Caerostris extrusa</name>
    <name type="common">Bark spider</name>
    <name type="synonym">Caerostris bankana</name>
    <dbReference type="NCBI Taxonomy" id="172846"/>
    <lineage>
        <taxon>Eukaryota</taxon>
        <taxon>Metazoa</taxon>
        <taxon>Ecdysozoa</taxon>
        <taxon>Arthropoda</taxon>
        <taxon>Chelicerata</taxon>
        <taxon>Arachnida</taxon>
        <taxon>Araneae</taxon>
        <taxon>Araneomorphae</taxon>
        <taxon>Entelegynae</taxon>
        <taxon>Araneoidea</taxon>
        <taxon>Araneidae</taxon>
        <taxon>Caerostris</taxon>
    </lineage>
</organism>
<dbReference type="Proteomes" id="UP001054945">
    <property type="component" value="Unassembled WGS sequence"/>
</dbReference>